<evidence type="ECO:0000256" key="2">
    <source>
        <dbReference type="ARBA" id="ARBA00022574"/>
    </source>
</evidence>
<keyword evidence="8" id="KW-1185">Reference proteome</keyword>
<evidence type="ECO:0000256" key="1">
    <source>
        <dbReference type="ARBA" id="ARBA00009713"/>
    </source>
</evidence>
<dbReference type="InterPro" id="IPR015943">
    <property type="entry name" value="WD40/YVTN_repeat-like_dom_sf"/>
</dbReference>
<proteinExistence type="inferred from homology"/>
<name>A0AAN7DQC8_9FUNG</name>
<dbReference type="GeneID" id="89950441"/>
<organism evidence="7 8">
    <name type="scientific">Mucor velutinosus</name>
    <dbReference type="NCBI Taxonomy" id="708070"/>
    <lineage>
        <taxon>Eukaryota</taxon>
        <taxon>Fungi</taxon>
        <taxon>Fungi incertae sedis</taxon>
        <taxon>Mucoromycota</taxon>
        <taxon>Mucoromycotina</taxon>
        <taxon>Mucoromycetes</taxon>
        <taxon>Mucorales</taxon>
        <taxon>Mucorineae</taxon>
        <taxon>Mucoraceae</taxon>
        <taxon>Mucor</taxon>
    </lineage>
</organism>
<feature type="compositionally biased region" description="Polar residues" evidence="4">
    <location>
        <begin position="668"/>
        <end position="679"/>
    </location>
</feature>
<feature type="domain" description="GATOR2 complex protein MIO zinc-ribbon like" evidence="5">
    <location>
        <begin position="978"/>
        <end position="1102"/>
    </location>
</feature>
<keyword evidence="3" id="KW-0677">Repeat</keyword>
<feature type="compositionally biased region" description="Low complexity" evidence="4">
    <location>
        <begin position="124"/>
        <end position="139"/>
    </location>
</feature>
<dbReference type="InterPro" id="IPR001680">
    <property type="entry name" value="WD40_rpt"/>
</dbReference>
<dbReference type="EMBL" id="JASEJX010000009">
    <property type="protein sequence ID" value="KAK4520874.1"/>
    <property type="molecule type" value="Genomic_DNA"/>
</dbReference>
<dbReference type="PANTHER" id="PTHR16453">
    <property type="entry name" value="WD40 DOMAIN-CONTAINING PROTEIN MIO FAMILY MEMBER"/>
    <property type="match status" value="1"/>
</dbReference>
<evidence type="ECO:0000313" key="8">
    <source>
        <dbReference type="Proteomes" id="UP001304243"/>
    </source>
</evidence>
<comment type="similarity">
    <text evidence="1">Belongs to the WD repeat mio family.</text>
</comment>
<dbReference type="Pfam" id="PF21719">
    <property type="entry name" value="MIOS_a-sol"/>
    <property type="match status" value="1"/>
</dbReference>
<dbReference type="InterPro" id="IPR036322">
    <property type="entry name" value="WD40_repeat_dom_sf"/>
</dbReference>
<dbReference type="InterPro" id="IPR031488">
    <property type="entry name" value="Zn_ribbon_mio"/>
</dbReference>
<protein>
    <submittedName>
        <fullName evidence="7">Uncharacterized protein</fullName>
    </submittedName>
</protein>
<reference evidence="7 8" key="1">
    <citation type="submission" date="2022-11" db="EMBL/GenBank/DDBJ databases">
        <title>Mucor velutinosus strain NIH1002 WGS.</title>
        <authorList>
            <person name="Subramanian P."/>
            <person name="Mullikin J.C."/>
            <person name="Segre J.A."/>
            <person name="Zelazny A.M."/>
        </authorList>
    </citation>
    <scope>NUCLEOTIDE SEQUENCE [LARGE SCALE GENOMIC DNA]</scope>
    <source>
        <strain evidence="7 8">NIH1002</strain>
    </source>
</reference>
<dbReference type="GO" id="GO:0005737">
    <property type="term" value="C:cytoplasm"/>
    <property type="evidence" value="ECO:0007669"/>
    <property type="project" value="TreeGrafter"/>
</dbReference>
<dbReference type="InterPro" id="IPR049092">
    <property type="entry name" value="MIOS_a-sol"/>
</dbReference>
<dbReference type="PANTHER" id="PTHR16453:SF9">
    <property type="entry name" value="GATOR COMPLEX PROTEIN MIOS"/>
    <property type="match status" value="1"/>
</dbReference>
<dbReference type="AlphaFoldDB" id="A0AAN7DQC8"/>
<dbReference type="SMART" id="SM00320">
    <property type="entry name" value="WD40"/>
    <property type="match status" value="3"/>
</dbReference>
<feature type="domain" description="MIOS-like alpha-solenoid" evidence="6">
    <location>
        <begin position="606"/>
        <end position="862"/>
    </location>
</feature>
<evidence type="ECO:0000259" key="5">
    <source>
        <dbReference type="Pfam" id="PF17034"/>
    </source>
</evidence>
<accession>A0AAN7DQC8</accession>
<sequence>MVVVPRSIIWSPHQGQNQFLAGGTELKLYEWVPETHDSPGRARYISTIPDITLMMCADWSPDPNYSDLVAVGLTTGRTLLVRMQEHSLTDYPNSDGIDTPTQGTRATIYTNNSSSSLIRQQQQQQQQAQQQQQQQQQKQYPSLGVKLSRSSNVVSFSKTHPHLLAAGLDKVRNDPCLLVWDVTRSIDSYCNTPTGSQTPTAAFSSSIRGHVHQESRSTITSQWRVDSRDTYEIDRPKYTDMAPISTPGSGSREQGPVRQYGSSEAISSCAWSEHANAPLLIAGMGNKYLRVYDVRADLNSNPLQFATKAVHGITIDPFCPYRLASYTEEGIIKLWDIRKNNDAILTLNPDNKNNLSKIVFSPTQPGFLASLTKDATHIDLWDIQETCSLQSAVNSSVQKSTTTASSSTAQLPQHYPSQLQVPAASSSSSAAFTAAPTKLERSASQTALQTLSTSHSDDDELSIPVLWKSRKTRSSIKKFASFAFIPNSMGVSKHISHNILAIHTDGKFESVKVQEACQISWQPSGGMIMTSKKGLLSYHPAFSDSTLDTPMQHLRIEQHEEEEDNAATEDPDDMIYRFVNKEQHTITISRDRALASELDKDISVVMRRRLLEGYSMDCTKNISIVSEDRKLRELWSWMKIADQISTKLSKIGNADYSFHGVYGIWTGSQGRASKSSPASTPRVGASPKLPRQTPSPLKLKENDTTSALADKLNDTSNHLPMVETAKSAQRNLALSACGFGFDVKGFERELVDLESRGEYDKAAGLALFHGAPERAIKALGSARGRDHKEEQQRKLMSAILASYQAGGTSTNDTWKDICESLSNDMVERPYLRAIFAYIASNDWYRILDEPGLPLRERMAVALRVLSDDDMSSYLHRTLDKLVQEGDVEGVVVTGLTPIGVDLLEKALDRFGDVQTASLIMSYIVPKRFRDIRVEDWVENYRLLMDRWQLWHARAKFDIQRGKRMNSSEIAPPQVYVRCNFCAQSLGHSLVIQNARNREGKRMNVQTSNPGGRASGKQKSSVCSSCRKPLPRCALCLLHMGTPIDQLRQAIITNDTHKVDPAGFDLWFTWCQTCRHGGHAVHMFDWFQKHSTCPVSNCTCQCQI</sequence>
<feature type="region of interest" description="Disordered" evidence="4">
    <location>
        <begin position="668"/>
        <end position="699"/>
    </location>
</feature>
<evidence type="ECO:0000313" key="7">
    <source>
        <dbReference type="EMBL" id="KAK4520874.1"/>
    </source>
</evidence>
<gene>
    <name evidence="7" type="ORF">ATC70_006755</name>
</gene>
<dbReference type="InterPro" id="IPR037593">
    <property type="entry name" value="MIOS/Sea4"/>
</dbReference>
<comment type="caution">
    <text evidence="7">The sequence shown here is derived from an EMBL/GenBank/DDBJ whole genome shotgun (WGS) entry which is preliminary data.</text>
</comment>
<feature type="region of interest" description="Disordered" evidence="4">
    <location>
        <begin position="238"/>
        <end position="258"/>
    </location>
</feature>
<dbReference type="GO" id="GO:1904263">
    <property type="term" value="P:positive regulation of TORC1 signaling"/>
    <property type="evidence" value="ECO:0007669"/>
    <property type="project" value="TreeGrafter"/>
</dbReference>
<dbReference type="CDD" id="cd16691">
    <property type="entry name" value="mRING-H2-C3H3C2_Mio"/>
    <property type="match status" value="1"/>
</dbReference>
<keyword evidence="2" id="KW-0853">WD repeat</keyword>
<dbReference type="Pfam" id="PF17034">
    <property type="entry name" value="zinc_ribbon_16"/>
    <property type="match status" value="1"/>
</dbReference>
<dbReference type="Gene3D" id="2.130.10.10">
    <property type="entry name" value="YVTN repeat-like/Quinoprotein amine dehydrogenase"/>
    <property type="match status" value="1"/>
</dbReference>
<evidence type="ECO:0000256" key="3">
    <source>
        <dbReference type="ARBA" id="ARBA00022737"/>
    </source>
</evidence>
<evidence type="ECO:0000256" key="4">
    <source>
        <dbReference type="SAM" id="MobiDB-lite"/>
    </source>
</evidence>
<evidence type="ECO:0000259" key="6">
    <source>
        <dbReference type="Pfam" id="PF21719"/>
    </source>
</evidence>
<dbReference type="SUPFAM" id="SSF50978">
    <property type="entry name" value="WD40 repeat-like"/>
    <property type="match status" value="1"/>
</dbReference>
<dbReference type="Pfam" id="PF21720">
    <property type="entry name" value="MIOS_WD40"/>
    <property type="match status" value="1"/>
</dbReference>
<dbReference type="RefSeq" id="XP_064687540.1">
    <property type="nucleotide sequence ID" value="XM_064826026.1"/>
</dbReference>
<feature type="region of interest" description="Disordered" evidence="4">
    <location>
        <begin position="124"/>
        <end position="144"/>
    </location>
</feature>
<dbReference type="Proteomes" id="UP001304243">
    <property type="component" value="Unassembled WGS sequence"/>
</dbReference>